<dbReference type="EMBL" id="MCOG01000202">
    <property type="protein sequence ID" value="ORY26369.1"/>
    <property type="molecule type" value="Genomic_DNA"/>
</dbReference>
<name>A0A1Y2AUY2_9FUNG</name>
<dbReference type="Proteomes" id="UP000193920">
    <property type="component" value="Unassembled WGS sequence"/>
</dbReference>
<dbReference type="OrthoDB" id="416834at2759"/>
<feature type="transmembrane region" description="Helical" evidence="10">
    <location>
        <begin position="271"/>
        <end position="296"/>
    </location>
</feature>
<evidence type="ECO:0000256" key="1">
    <source>
        <dbReference type="ARBA" id="ARBA00004477"/>
    </source>
</evidence>
<dbReference type="EC" id="2.4.1.-" evidence="10"/>
<evidence type="ECO:0000256" key="7">
    <source>
        <dbReference type="ARBA" id="ARBA00022989"/>
    </source>
</evidence>
<feature type="transmembrane region" description="Helical" evidence="10">
    <location>
        <begin position="389"/>
        <end position="405"/>
    </location>
</feature>
<evidence type="ECO:0000256" key="3">
    <source>
        <dbReference type="ARBA" id="ARBA00022676"/>
    </source>
</evidence>
<evidence type="ECO:0000313" key="12">
    <source>
        <dbReference type="EMBL" id="ORY26369.1"/>
    </source>
</evidence>
<feature type="compositionally biased region" description="Basic and acidic residues" evidence="11">
    <location>
        <begin position="12"/>
        <end position="21"/>
    </location>
</feature>
<evidence type="ECO:0000256" key="4">
    <source>
        <dbReference type="ARBA" id="ARBA00022679"/>
    </source>
</evidence>
<organism evidence="12 13">
    <name type="scientific">Neocallimastix californiae</name>
    <dbReference type="NCBI Taxonomy" id="1754190"/>
    <lineage>
        <taxon>Eukaryota</taxon>
        <taxon>Fungi</taxon>
        <taxon>Fungi incertae sedis</taxon>
        <taxon>Chytridiomycota</taxon>
        <taxon>Chytridiomycota incertae sedis</taxon>
        <taxon>Neocallimastigomycetes</taxon>
        <taxon>Neocallimastigales</taxon>
        <taxon>Neocallimastigaceae</taxon>
        <taxon>Neocallimastix</taxon>
    </lineage>
</organism>
<keyword evidence="7 10" id="KW-1133">Transmembrane helix</keyword>
<keyword evidence="13" id="KW-1185">Reference proteome</keyword>
<feature type="transmembrane region" description="Helical" evidence="10">
    <location>
        <begin position="411"/>
        <end position="432"/>
    </location>
</feature>
<feature type="transmembrane region" description="Helical" evidence="10">
    <location>
        <begin position="359"/>
        <end position="377"/>
    </location>
</feature>
<dbReference type="GO" id="GO:0000026">
    <property type="term" value="F:alpha-1,2-mannosyltransferase activity"/>
    <property type="evidence" value="ECO:0007669"/>
    <property type="project" value="TreeGrafter"/>
</dbReference>
<sequence>MDDNTNNSKNGEIGKNRNKLDTNRNDDFNNIFSNIHKRKIYTSSEDTLNCNSKTSIKNDINFSSFNNKTKLKTNENVVNKNKSQIRSKDIERLQQKIKEFLFEIKIFLMLVLFRFYNSIALKTFFVADEYWQSIEVAHNFVFEYGYLTWEWKEKIRSFSYPLLFIFPYMILKHFNLDNTDLLIYFPRIVHVFIAALCDLYTYKLTKKYFGRNAAKWALFCSMLSWSNWNILVRTISNSIETSLTVMALYYWPLKKTKDNNIPIKDLMISLSLAAIACFFRPTNGIVWIFLGINLLIQYRKSLKSLINIIYHVLIVFVMALIITIGIDKLYFNEWVISPWNFVKFNIIENISIFYGYNSWYWYFSIGLPFIGYTFLAFMIPGVITSNFHTLFYLLLWTVCVYSNFVHKEYRFIYPIVPIIFFYSGHCLDLISKYDKKIKSYIRKIIWKCVALLVLTNIPLGFYIANVHQRGVIDATNYLRKEIRHHDDADGILYLMPCHSTPFYSYIHKNITLDFLTCEPPIG</sequence>
<dbReference type="GO" id="GO:0005789">
    <property type="term" value="C:endoplasmic reticulum membrane"/>
    <property type="evidence" value="ECO:0007669"/>
    <property type="project" value="UniProtKB-SubCell"/>
</dbReference>
<keyword evidence="8 10" id="KW-0472">Membrane</keyword>
<proteinExistence type="inferred from homology"/>
<comment type="function">
    <text evidence="9">Mannosyltransferase involved in glycosylphosphatidylinositol-anchor biosynthesis. Transfers the third mannose to Man2-GlcN-acyl-PI during GPI precursor assembly.</text>
</comment>
<evidence type="ECO:0000256" key="8">
    <source>
        <dbReference type="ARBA" id="ARBA00023136"/>
    </source>
</evidence>
<dbReference type="Pfam" id="PF03901">
    <property type="entry name" value="Glyco_transf_22"/>
    <property type="match status" value="1"/>
</dbReference>
<feature type="region of interest" description="Disordered" evidence="11">
    <location>
        <begin position="1"/>
        <end position="21"/>
    </location>
</feature>
<keyword evidence="3 10" id="KW-0328">Glycosyltransferase</keyword>
<feature type="transmembrane region" description="Helical" evidence="10">
    <location>
        <begin position="308"/>
        <end position="326"/>
    </location>
</feature>
<feature type="transmembrane region" description="Helical" evidence="10">
    <location>
        <begin position="230"/>
        <end position="251"/>
    </location>
</feature>
<accession>A0A1Y2AUY2</accession>
<comment type="caution">
    <text evidence="12">The sequence shown here is derived from an EMBL/GenBank/DDBJ whole genome shotgun (WGS) entry which is preliminary data.</text>
</comment>
<feature type="compositionally biased region" description="Polar residues" evidence="11">
    <location>
        <begin position="1"/>
        <end position="10"/>
    </location>
</feature>
<evidence type="ECO:0000313" key="13">
    <source>
        <dbReference type="Proteomes" id="UP000193920"/>
    </source>
</evidence>
<feature type="transmembrane region" description="Helical" evidence="10">
    <location>
        <begin position="100"/>
        <end position="116"/>
    </location>
</feature>
<evidence type="ECO:0000256" key="5">
    <source>
        <dbReference type="ARBA" id="ARBA00022692"/>
    </source>
</evidence>
<dbReference type="PANTHER" id="PTHR22760">
    <property type="entry name" value="GLYCOSYLTRANSFERASE"/>
    <property type="match status" value="1"/>
</dbReference>
<reference evidence="12 13" key="1">
    <citation type="submission" date="2016-08" db="EMBL/GenBank/DDBJ databases">
        <title>A Parts List for Fungal Cellulosomes Revealed by Comparative Genomics.</title>
        <authorList>
            <consortium name="DOE Joint Genome Institute"/>
            <person name="Haitjema C.H."/>
            <person name="Gilmore S.P."/>
            <person name="Henske J.K."/>
            <person name="Solomon K.V."/>
            <person name="De Groot R."/>
            <person name="Kuo A."/>
            <person name="Mondo S.J."/>
            <person name="Salamov A.A."/>
            <person name="Labutti K."/>
            <person name="Zhao Z."/>
            <person name="Chiniquy J."/>
            <person name="Barry K."/>
            <person name="Brewer H.M."/>
            <person name="Purvine S.O."/>
            <person name="Wright A.T."/>
            <person name="Boxma B."/>
            <person name="Van Alen T."/>
            <person name="Hackstein J.H."/>
            <person name="Baker S.E."/>
            <person name="Grigoriev I.V."/>
            <person name="O'Malley M.A."/>
        </authorList>
    </citation>
    <scope>NUCLEOTIDE SEQUENCE [LARGE SCALE GENOMIC DNA]</scope>
    <source>
        <strain evidence="12 13">G1</strain>
    </source>
</reference>
<comment type="subcellular location">
    <subcellularLocation>
        <location evidence="1 10">Endoplasmic reticulum membrane</location>
        <topology evidence="1 10">Multi-pass membrane protein</topology>
    </subcellularLocation>
</comment>
<evidence type="ECO:0000256" key="9">
    <source>
        <dbReference type="ARBA" id="ARBA00024708"/>
    </source>
</evidence>
<dbReference type="GO" id="GO:0006506">
    <property type="term" value="P:GPI anchor biosynthetic process"/>
    <property type="evidence" value="ECO:0007669"/>
    <property type="project" value="TreeGrafter"/>
</dbReference>
<keyword evidence="4" id="KW-0808">Transferase</keyword>
<evidence type="ECO:0000256" key="2">
    <source>
        <dbReference type="ARBA" id="ARBA00006065"/>
    </source>
</evidence>
<feature type="transmembrane region" description="Helical" evidence="10">
    <location>
        <begin position="181"/>
        <end position="202"/>
    </location>
</feature>
<gene>
    <name evidence="12" type="ORF">LY90DRAFT_427076</name>
</gene>
<protein>
    <recommendedName>
        <fullName evidence="10">Mannosyltransferase</fullName>
        <ecNumber evidence="10">2.4.1.-</ecNumber>
    </recommendedName>
</protein>
<feature type="transmembrane region" description="Helical" evidence="10">
    <location>
        <begin position="444"/>
        <end position="464"/>
    </location>
</feature>
<comment type="similarity">
    <text evidence="2">Belongs to the glycosyltransferase 22 family. PIGB subfamily.</text>
</comment>
<dbReference type="PANTHER" id="PTHR22760:SF4">
    <property type="entry name" value="GPI MANNOSYLTRANSFERASE 3"/>
    <property type="match status" value="1"/>
</dbReference>
<keyword evidence="5 10" id="KW-0812">Transmembrane</keyword>
<dbReference type="InterPro" id="IPR005599">
    <property type="entry name" value="GPI_mannosylTrfase"/>
</dbReference>
<dbReference type="STRING" id="1754190.A0A1Y2AUY2"/>
<evidence type="ECO:0000256" key="11">
    <source>
        <dbReference type="SAM" id="MobiDB-lite"/>
    </source>
</evidence>
<evidence type="ECO:0000256" key="6">
    <source>
        <dbReference type="ARBA" id="ARBA00022824"/>
    </source>
</evidence>
<evidence type="ECO:0000256" key="10">
    <source>
        <dbReference type="RuleBase" id="RU363075"/>
    </source>
</evidence>
<keyword evidence="6 10" id="KW-0256">Endoplasmic reticulum</keyword>
<dbReference type="AlphaFoldDB" id="A0A1Y2AUY2"/>